<reference evidence="3 4" key="1">
    <citation type="journal article" date="2012" name="New Phytol.">
        <title>Insight into trade-off between wood decay and parasitism from the genome of a fungal forest pathogen.</title>
        <authorList>
            <person name="Olson A."/>
            <person name="Aerts A."/>
            <person name="Asiegbu F."/>
            <person name="Belbahri L."/>
            <person name="Bouzid O."/>
            <person name="Broberg A."/>
            <person name="Canback B."/>
            <person name="Coutinho P.M."/>
            <person name="Cullen D."/>
            <person name="Dalman K."/>
            <person name="Deflorio G."/>
            <person name="van Diepen L.T."/>
            <person name="Dunand C."/>
            <person name="Duplessis S."/>
            <person name="Durling M."/>
            <person name="Gonthier P."/>
            <person name="Grimwood J."/>
            <person name="Fossdal C.G."/>
            <person name="Hansson D."/>
            <person name="Henrissat B."/>
            <person name="Hietala A."/>
            <person name="Himmelstrand K."/>
            <person name="Hoffmeister D."/>
            <person name="Hogberg N."/>
            <person name="James T.Y."/>
            <person name="Karlsson M."/>
            <person name="Kohler A."/>
            <person name="Kues U."/>
            <person name="Lee Y.H."/>
            <person name="Lin Y.C."/>
            <person name="Lind M."/>
            <person name="Lindquist E."/>
            <person name="Lombard V."/>
            <person name="Lucas S."/>
            <person name="Lunden K."/>
            <person name="Morin E."/>
            <person name="Murat C."/>
            <person name="Park J."/>
            <person name="Raffaello T."/>
            <person name="Rouze P."/>
            <person name="Salamov A."/>
            <person name="Schmutz J."/>
            <person name="Solheim H."/>
            <person name="Stahlberg J."/>
            <person name="Velez H."/>
            <person name="de Vries R.P."/>
            <person name="Wiebenga A."/>
            <person name="Woodward S."/>
            <person name="Yakovlev I."/>
            <person name="Garbelotto M."/>
            <person name="Martin F."/>
            <person name="Grigoriev I.V."/>
            <person name="Stenlid J."/>
        </authorList>
    </citation>
    <scope>NUCLEOTIDE SEQUENCE [LARGE SCALE GENOMIC DNA]</scope>
    <source>
        <strain evidence="3 4">TC 32-1</strain>
    </source>
</reference>
<dbReference type="GO" id="GO:0051321">
    <property type="term" value="P:meiotic cell cycle"/>
    <property type="evidence" value="ECO:0007669"/>
    <property type="project" value="UniProtKB-KW"/>
</dbReference>
<evidence type="ECO:0000313" key="4">
    <source>
        <dbReference type="Proteomes" id="UP000030671"/>
    </source>
</evidence>
<dbReference type="Proteomes" id="UP000030671">
    <property type="component" value="Unassembled WGS sequence"/>
</dbReference>
<dbReference type="OrthoDB" id="65716at2759"/>
<gene>
    <name evidence="3" type="ORF">HETIRDRAFT_443350</name>
</gene>
<protein>
    <recommendedName>
        <fullName evidence="2">Protein ZIP4 homolog</fullName>
    </recommendedName>
</protein>
<dbReference type="Pfam" id="PF08631">
    <property type="entry name" value="SPO22"/>
    <property type="match status" value="1"/>
</dbReference>
<dbReference type="PANTHER" id="PTHR40375:SF2">
    <property type="entry name" value="SPORULATION-SPECIFIC PROTEIN 22"/>
    <property type="match status" value="1"/>
</dbReference>
<dbReference type="STRING" id="747525.W4KPH8"/>
<dbReference type="PANTHER" id="PTHR40375">
    <property type="entry name" value="SPORULATION-SPECIFIC PROTEIN 22"/>
    <property type="match status" value="1"/>
</dbReference>
<dbReference type="HOGENOM" id="CLU_006898_0_0_1"/>
<dbReference type="AlphaFoldDB" id="W4KPH8"/>
<accession>W4KPH8</accession>
<dbReference type="GeneID" id="20675518"/>
<dbReference type="InterPro" id="IPR013940">
    <property type="entry name" value="Spo22/ZIP4/TEX11"/>
</dbReference>
<evidence type="ECO:0000313" key="3">
    <source>
        <dbReference type="EMBL" id="ETW87717.1"/>
    </source>
</evidence>
<dbReference type="GO" id="GO:0090173">
    <property type="term" value="P:regulation of synaptonemal complex assembly"/>
    <property type="evidence" value="ECO:0007669"/>
    <property type="project" value="InterPro"/>
</dbReference>
<dbReference type="EMBL" id="KI925454">
    <property type="protein sequence ID" value="ETW87717.1"/>
    <property type="molecule type" value="Genomic_DNA"/>
</dbReference>
<name>W4KPH8_HETIT</name>
<dbReference type="InterPro" id="IPR011990">
    <property type="entry name" value="TPR-like_helical_dom_sf"/>
</dbReference>
<evidence type="ECO:0000256" key="2">
    <source>
        <dbReference type="ARBA" id="ARBA00031845"/>
    </source>
</evidence>
<dbReference type="InParanoid" id="W4KPH8"/>
<proteinExistence type="predicted"/>
<keyword evidence="1" id="KW-0469">Meiosis</keyword>
<sequence length="785" mass="87564">MWSDISGVGRFEVAASVLGSAAELSQYEERLRVANDPQGVHQQSKAQATVVYYCSRMEVAWEEGNHELLASKLLQIGRSLLTGHYRNRETAPEEAKAPEAVKWLQKAFALAEHLDDTVTAGSAQLKTLIPIERCILRNLGKSLTFPRAYILSSTEAPDNLNRAEASIKELLTSIEESGDHASSEHAEIRWWMLAVRKRRKATDEALLEAFRSIIDHMDFTEETVTNLLQELRTSSQQHALVASVLQQCLQRALHIPDSSGFPFVDRLLLATIFQSSRVDHARAMQDLKMAFDIVQTAEFSLPKVPATSCLSLLWQFGERKYNARRYSEAADWFLQGIHRIFRSIAGSSGKCYRKAALCHIQQAEYAKASATIRCCPGDDASTYYVMLLAAVKQGLEDEAIQATQKMVQAPRFRREMLLMATRLAHESDLKGLLLTVLQQLSQSVQSREGREGDVDGIAVLRCLIRLTADLIADPTTCKGDLIDKLIGHFEQGCSEWENAEGKVPGLFDLSRELLEAYCEAALIEKDEDYLCMVYASFAATSGRVFATRKVPPDPGSNQVDRLQALSLEIQACEERIKTILKKAPLRDENIPRVMICLHVLLVFEAEVACRLQDWAHLQQRAARSEALPADTFEIIGDLLVGTLRGLSGSEYSTFIVHAVVGGKRLSSQCLLSRNTAPDRLKAVGYIEQAISVLKEHCDLSGTSDQVYPIDERYWLMATAYNTGIECFHVSLLEEAKRWFEASAVVCRYVPDGENRARKVSETYANLLDRTGLLILELGGLHAPTP</sequence>
<evidence type="ECO:0000256" key="1">
    <source>
        <dbReference type="ARBA" id="ARBA00023254"/>
    </source>
</evidence>
<dbReference type="Gene3D" id="1.25.40.10">
    <property type="entry name" value="Tetratricopeptide repeat domain"/>
    <property type="match status" value="1"/>
</dbReference>
<dbReference type="eggNOG" id="KOG4814">
    <property type="taxonomic scope" value="Eukaryota"/>
</dbReference>
<organism evidence="3 4">
    <name type="scientific">Heterobasidion irregulare (strain TC 32-1)</name>
    <dbReference type="NCBI Taxonomy" id="747525"/>
    <lineage>
        <taxon>Eukaryota</taxon>
        <taxon>Fungi</taxon>
        <taxon>Dikarya</taxon>
        <taxon>Basidiomycota</taxon>
        <taxon>Agaricomycotina</taxon>
        <taxon>Agaricomycetes</taxon>
        <taxon>Russulales</taxon>
        <taxon>Bondarzewiaceae</taxon>
        <taxon>Heterobasidion</taxon>
        <taxon>Heterobasidion annosum species complex</taxon>
    </lineage>
</organism>
<dbReference type="KEGG" id="hir:HETIRDRAFT_443350"/>
<dbReference type="RefSeq" id="XP_009541584.1">
    <property type="nucleotide sequence ID" value="XM_009543289.1"/>
</dbReference>
<keyword evidence="4" id="KW-1185">Reference proteome</keyword>
<dbReference type="InterPro" id="IPR039057">
    <property type="entry name" value="Spo22/ZIP4"/>
</dbReference>